<dbReference type="Pfam" id="PF25680">
    <property type="entry name" value="Mom"/>
    <property type="match status" value="1"/>
</dbReference>
<gene>
    <name evidence="1" type="ORF">PXC00_03875</name>
</gene>
<evidence type="ECO:0000313" key="1">
    <source>
        <dbReference type="EMBL" id="WOC33026.1"/>
    </source>
</evidence>
<protein>
    <submittedName>
        <fullName evidence="1">Uncharacterized protein</fullName>
    </submittedName>
</protein>
<dbReference type="InterPro" id="IPR053780">
    <property type="entry name" value="Gp66-like"/>
</dbReference>
<reference evidence="1 2" key="1">
    <citation type="submission" date="2024-06" db="EMBL/GenBank/DDBJ databases">
        <title>Caproicibacterium argilliputei sp. nov, a novel caproic acid producing anaerobic bacterium isolated from pit mud.</title>
        <authorList>
            <person name="Xia S."/>
        </authorList>
    </citation>
    <scope>NUCLEOTIDE SEQUENCE [LARGE SCALE GENOMIC DNA]</scope>
    <source>
        <strain evidence="1 2">ZCY20-5</strain>
    </source>
</reference>
<dbReference type="InterPro" id="IPR057895">
    <property type="entry name" value="Mom"/>
</dbReference>
<reference evidence="2" key="3">
    <citation type="submission" date="2024-06" db="EMBL/GenBank/DDBJ databases">
        <authorList>
            <person name="Zeng C."/>
        </authorList>
    </citation>
    <scope>NUCLEOTIDE SEQUENCE [LARGE SCALE GENOMIC DNA]</scope>
    <source>
        <strain evidence="2">ZCY20-5</strain>
    </source>
</reference>
<keyword evidence="2" id="KW-1185">Reference proteome</keyword>
<accession>A0AA97DA09</accession>
<sequence length="149" mass="17119">MKIVESHKTDVDNYIITHHYLRSAPAGARLRLWVKDNSDNVIGAMMWGRPTARTYDYNRILELTRLYLIDDTEHCAESKALGMARKYIRKHLPEIRGLISYSSTGEGHKGTVYLADGWFAVGVTRAAAWNKQGRKNIDKSQKIRWVRSV</sequence>
<name>A0AA97DA09_9FIRM</name>
<dbReference type="EMBL" id="CP135996">
    <property type="protein sequence ID" value="WOC33026.1"/>
    <property type="molecule type" value="Genomic_DNA"/>
</dbReference>
<dbReference type="NCBIfam" id="NF045478">
    <property type="entry name" value="XF1762_fam"/>
    <property type="match status" value="1"/>
</dbReference>
<dbReference type="KEGG" id="carl:PXC00_03875"/>
<dbReference type="AlphaFoldDB" id="A0AA97DA09"/>
<reference evidence="2" key="2">
    <citation type="submission" date="2024-06" db="EMBL/GenBank/DDBJ databases">
        <title>Caproicibacterium argilliputei sp. nov, a novel caproic acid producing anaerobic bacterium isolated from pit mud.</title>
        <authorList>
            <person name="Zeng C."/>
        </authorList>
    </citation>
    <scope>NUCLEOTIDE SEQUENCE [LARGE SCALE GENOMIC DNA]</scope>
    <source>
        <strain evidence="2">ZCY20-5</strain>
    </source>
</reference>
<evidence type="ECO:0000313" key="2">
    <source>
        <dbReference type="Proteomes" id="UP001300604"/>
    </source>
</evidence>
<organism evidence="1 2">
    <name type="scientific">Caproicibacterium argilliputei</name>
    <dbReference type="NCBI Taxonomy" id="3030016"/>
    <lineage>
        <taxon>Bacteria</taxon>
        <taxon>Bacillati</taxon>
        <taxon>Bacillota</taxon>
        <taxon>Clostridia</taxon>
        <taxon>Eubacteriales</taxon>
        <taxon>Oscillospiraceae</taxon>
        <taxon>Caproicibacterium</taxon>
    </lineage>
</organism>
<dbReference type="Proteomes" id="UP001300604">
    <property type="component" value="Chromosome"/>
</dbReference>
<dbReference type="RefSeq" id="WP_275846839.1">
    <property type="nucleotide sequence ID" value="NZ_CP135996.1"/>
</dbReference>
<proteinExistence type="predicted"/>